<keyword evidence="1 7" id="KW-0474">Menaquinone biosynthesis</keyword>
<dbReference type="PIRSF" id="PIRSF004983">
    <property type="entry name" value="MenD"/>
    <property type="match status" value="1"/>
</dbReference>
<dbReference type="PANTHER" id="PTHR42916:SF1">
    <property type="entry name" value="PROTEIN PHYLLO, CHLOROPLASTIC"/>
    <property type="match status" value="1"/>
</dbReference>
<dbReference type="Proteomes" id="UP000277811">
    <property type="component" value="Unassembled WGS sequence"/>
</dbReference>
<dbReference type="GO" id="GO:0000287">
    <property type="term" value="F:magnesium ion binding"/>
    <property type="evidence" value="ECO:0007669"/>
    <property type="project" value="UniProtKB-UniRule"/>
</dbReference>
<comment type="pathway">
    <text evidence="7">Quinol/quinone metabolism; 1,4-dihydroxy-2-naphthoate biosynthesis; 1,4-dihydroxy-2-naphthoate from chorismate: step 2/7.</text>
</comment>
<comment type="similarity">
    <text evidence="7">Belongs to the TPP enzyme family. MenD subfamily.</text>
</comment>
<sequence>MTQGKGIANYIGAFVDELVRCGVNQAVISPGSRSTPLALLMAEHPGMKVWMHIDERSAAFFALGMAKAQRKPVALVCSSGTAVANYLPAVVEAAQARVPLLALTADRPPELRAVGAPQTIDQIGIFGHFVKLFVEMSVPDDSPELLQYARSVAARASAMALAGPSGPVHLNFPLREPLLPDLSIDGMFRESGRGGQDCYTRILTGPRYLEPEAGKSLAKQLQGMEKGLIICGPHDDPALASAVVSLAERLQYPVLADPLSQVRSGAHDKRWIVETYDSFLRDPDVVDRLTPEVVIRFGAMPVSKALLFYLKGLPLCRQIVVDEELGWRDPTLMATDMIYAGVVPFCRELNHWLDSLAAGSPQESSWAQKWLAVNELTRKELYNQGKSEALFEGRVFIELGETLPAAATLFVGNSMPVRDLDTFFFCNDRNIRILANRGANGIDGVVSTALGVAASDNPLVLVIGDLSFYHDLNGLLAAKLHGLNATVIVINNDGGGIFSFLPQARLPQHFEKLFGTPLGLDFKAVAEMYHGEFSRVRSWEEFRQTLQHCLAAKGLKIIEIPTNRADNVQRHREIWQAVSHIASRSFSAS</sequence>
<dbReference type="EC" id="2.2.1.9" evidence="7"/>
<dbReference type="InterPro" id="IPR029061">
    <property type="entry name" value="THDP-binding"/>
</dbReference>
<dbReference type="InterPro" id="IPR029035">
    <property type="entry name" value="DHS-like_NAD/FAD-binding_dom"/>
</dbReference>
<feature type="domain" description="Thiamine pyrophosphate enzyme N-terminal TPP-binding" evidence="9">
    <location>
        <begin position="13"/>
        <end position="124"/>
    </location>
</feature>
<protein>
    <recommendedName>
        <fullName evidence="7">2-succinyl-5-enolpyruvyl-6-hydroxy-3-cyclohexene-1-carboxylate synthase</fullName>
        <shortName evidence="7">SEPHCHC synthase</shortName>
        <ecNumber evidence="7">2.2.1.9</ecNumber>
    </recommendedName>
    <alternativeName>
        <fullName evidence="7">Menaquinone biosynthesis protein MenD</fullName>
    </alternativeName>
</protein>
<evidence type="ECO:0000256" key="1">
    <source>
        <dbReference type="ARBA" id="ARBA00022428"/>
    </source>
</evidence>
<dbReference type="GO" id="GO:0070204">
    <property type="term" value="F:2-succinyl-5-enolpyruvyl-6-hydroxy-3-cyclohexene-1-carboxylic-acid synthase activity"/>
    <property type="evidence" value="ECO:0007669"/>
    <property type="project" value="UniProtKB-UniRule"/>
</dbReference>
<feature type="domain" description="Menaquinone biosynthesis protein MenD middle" evidence="10">
    <location>
        <begin position="225"/>
        <end position="411"/>
    </location>
</feature>
<evidence type="ECO:0000256" key="5">
    <source>
        <dbReference type="ARBA" id="ARBA00023052"/>
    </source>
</evidence>
<evidence type="ECO:0000256" key="6">
    <source>
        <dbReference type="ARBA" id="ARBA00023211"/>
    </source>
</evidence>
<dbReference type="HAMAP" id="MF_01659">
    <property type="entry name" value="MenD"/>
    <property type="match status" value="1"/>
</dbReference>
<dbReference type="AlphaFoldDB" id="A0A498R0Q7"/>
<keyword evidence="6 7" id="KW-0464">Manganese</keyword>
<keyword evidence="5 7" id="KW-0786">Thiamine pyrophosphate</keyword>
<organism evidence="11 12">
    <name type="scientific">Lucifera butyrica</name>
    <dbReference type="NCBI Taxonomy" id="1351585"/>
    <lineage>
        <taxon>Bacteria</taxon>
        <taxon>Bacillati</taxon>
        <taxon>Bacillota</taxon>
        <taxon>Negativicutes</taxon>
        <taxon>Veillonellales</taxon>
        <taxon>Veillonellaceae</taxon>
        <taxon>Lucifera</taxon>
    </lineage>
</organism>
<dbReference type="InterPro" id="IPR004433">
    <property type="entry name" value="MenaQ_synth_MenD"/>
</dbReference>
<keyword evidence="3 7" id="KW-0479">Metal-binding</keyword>
<dbReference type="GO" id="GO:0030976">
    <property type="term" value="F:thiamine pyrophosphate binding"/>
    <property type="evidence" value="ECO:0007669"/>
    <property type="project" value="UniProtKB-UniRule"/>
</dbReference>
<evidence type="ECO:0000256" key="7">
    <source>
        <dbReference type="HAMAP-Rule" id="MF_01659"/>
    </source>
</evidence>
<dbReference type="Gene3D" id="3.40.50.1220">
    <property type="entry name" value="TPP-binding domain"/>
    <property type="match status" value="1"/>
</dbReference>
<reference evidence="11 12" key="1">
    <citation type="submission" date="2018-06" db="EMBL/GenBank/DDBJ databases">
        <authorList>
            <person name="Strepis N."/>
        </authorList>
    </citation>
    <scope>NUCLEOTIDE SEQUENCE [LARGE SCALE GENOMIC DNA]</scope>
    <source>
        <strain evidence="11">LUCI</strain>
    </source>
</reference>
<comment type="cofactor">
    <cofactor evidence="7">
        <name>Mg(2+)</name>
        <dbReference type="ChEBI" id="CHEBI:18420"/>
    </cofactor>
    <cofactor evidence="7">
        <name>Mn(2+)</name>
        <dbReference type="ChEBI" id="CHEBI:29035"/>
    </cofactor>
</comment>
<dbReference type="UniPathway" id="UPA00079"/>
<dbReference type="OrthoDB" id="9791859at2"/>
<dbReference type="CDD" id="cd02009">
    <property type="entry name" value="TPP_SHCHC_synthase"/>
    <property type="match status" value="1"/>
</dbReference>
<comment type="catalytic activity">
    <reaction evidence="7">
        <text>isochorismate + 2-oxoglutarate + H(+) = 5-enolpyruvoyl-6-hydroxy-2-succinyl-cyclohex-3-ene-1-carboxylate + CO2</text>
        <dbReference type="Rhea" id="RHEA:25593"/>
        <dbReference type="ChEBI" id="CHEBI:15378"/>
        <dbReference type="ChEBI" id="CHEBI:16526"/>
        <dbReference type="ChEBI" id="CHEBI:16810"/>
        <dbReference type="ChEBI" id="CHEBI:29780"/>
        <dbReference type="ChEBI" id="CHEBI:58818"/>
        <dbReference type="EC" id="2.2.1.9"/>
    </reaction>
</comment>
<evidence type="ECO:0000313" key="12">
    <source>
        <dbReference type="Proteomes" id="UP000277811"/>
    </source>
</evidence>
<dbReference type="Pfam" id="PF02775">
    <property type="entry name" value="TPP_enzyme_C"/>
    <property type="match status" value="1"/>
</dbReference>
<gene>
    <name evidence="7" type="primary">menD</name>
    <name evidence="11" type="ORF">LUCI_1331</name>
</gene>
<keyword evidence="2 7" id="KW-0808">Transferase</keyword>
<dbReference type="InterPro" id="IPR032264">
    <property type="entry name" value="MenD_middle"/>
</dbReference>
<dbReference type="RefSeq" id="WP_122627071.1">
    <property type="nucleotide sequence ID" value="NZ_UPPP01000061.1"/>
</dbReference>
<evidence type="ECO:0000256" key="2">
    <source>
        <dbReference type="ARBA" id="ARBA00022679"/>
    </source>
</evidence>
<evidence type="ECO:0000259" key="8">
    <source>
        <dbReference type="Pfam" id="PF02775"/>
    </source>
</evidence>
<dbReference type="CDD" id="cd07037">
    <property type="entry name" value="TPP_PYR_MenD"/>
    <property type="match status" value="1"/>
</dbReference>
<name>A0A498R0Q7_9FIRM</name>
<dbReference type="PANTHER" id="PTHR42916">
    <property type="entry name" value="2-SUCCINYL-5-ENOLPYRUVYL-6-HYDROXY-3-CYCLOHEXENE-1-CARBOXYLATE SYNTHASE"/>
    <property type="match status" value="1"/>
</dbReference>
<evidence type="ECO:0000256" key="3">
    <source>
        <dbReference type="ARBA" id="ARBA00022723"/>
    </source>
</evidence>
<comment type="function">
    <text evidence="7">Catalyzes the thiamine diphosphate-dependent decarboxylation of 2-oxoglutarate and the subsequent addition of the resulting succinic semialdehyde-thiamine pyrophosphate anion to isochorismate to yield 2-succinyl-5-enolpyruvyl-6-hydroxy-3-cyclohexene-1-carboxylate (SEPHCHC).</text>
</comment>
<dbReference type="GO" id="GO:0009234">
    <property type="term" value="P:menaquinone biosynthetic process"/>
    <property type="evidence" value="ECO:0007669"/>
    <property type="project" value="UniProtKB-UniRule"/>
</dbReference>
<dbReference type="NCBIfam" id="TIGR00173">
    <property type="entry name" value="menD"/>
    <property type="match status" value="1"/>
</dbReference>
<dbReference type="GO" id="GO:0030145">
    <property type="term" value="F:manganese ion binding"/>
    <property type="evidence" value="ECO:0007669"/>
    <property type="project" value="UniProtKB-UniRule"/>
</dbReference>
<evidence type="ECO:0000259" key="10">
    <source>
        <dbReference type="Pfam" id="PF16582"/>
    </source>
</evidence>
<keyword evidence="4 7" id="KW-0460">Magnesium</keyword>
<evidence type="ECO:0000313" key="11">
    <source>
        <dbReference type="EMBL" id="VBB06116.1"/>
    </source>
</evidence>
<dbReference type="Pfam" id="PF02776">
    <property type="entry name" value="TPP_enzyme_N"/>
    <property type="match status" value="1"/>
</dbReference>
<evidence type="ECO:0000256" key="4">
    <source>
        <dbReference type="ARBA" id="ARBA00022842"/>
    </source>
</evidence>
<dbReference type="InterPro" id="IPR012001">
    <property type="entry name" value="Thiamin_PyroP_enz_TPP-bd_dom"/>
</dbReference>
<feature type="domain" description="Thiamine pyrophosphate enzyme TPP-binding" evidence="8">
    <location>
        <begin position="446"/>
        <end position="560"/>
    </location>
</feature>
<dbReference type="UniPathway" id="UPA01057">
    <property type="reaction ID" value="UER00164"/>
</dbReference>
<dbReference type="SUPFAM" id="SSF52467">
    <property type="entry name" value="DHS-like NAD/FAD-binding domain"/>
    <property type="match status" value="1"/>
</dbReference>
<dbReference type="Pfam" id="PF16582">
    <property type="entry name" value="TPP_enzyme_M_2"/>
    <property type="match status" value="1"/>
</dbReference>
<evidence type="ECO:0000259" key="9">
    <source>
        <dbReference type="Pfam" id="PF02776"/>
    </source>
</evidence>
<dbReference type="Gene3D" id="3.40.50.970">
    <property type="match status" value="2"/>
</dbReference>
<proteinExistence type="inferred from homology"/>
<comment type="pathway">
    <text evidence="7">Quinol/quinone metabolism; menaquinone biosynthesis.</text>
</comment>
<dbReference type="EMBL" id="UPPP01000061">
    <property type="protein sequence ID" value="VBB06116.1"/>
    <property type="molecule type" value="Genomic_DNA"/>
</dbReference>
<dbReference type="SUPFAM" id="SSF52518">
    <property type="entry name" value="Thiamin diphosphate-binding fold (THDP-binding)"/>
    <property type="match status" value="2"/>
</dbReference>
<comment type="subunit">
    <text evidence="7">Homodimer.</text>
</comment>
<dbReference type="InterPro" id="IPR011766">
    <property type="entry name" value="TPP_enzyme_TPP-bd"/>
</dbReference>
<keyword evidence="12" id="KW-1185">Reference proteome</keyword>
<accession>A0A498R0Q7</accession>
<comment type="cofactor">
    <cofactor evidence="7">
        <name>thiamine diphosphate</name>
        <dbReference type="ChEBI" id="CHEBI:58937"/>
    </cofactor>
    <text evidence="7">Binds 1 thiamine pyrophosphate per subunit.</text>
</comment>